<evidence type="ECO:0000313" key="1">
    <source>
        <dbReference type="EMBL" id="EKC56781.1"/>
    </source>
</evidence>
<gene>
    <name evidence="1" type="ORF">OBE_10888</name>
</gene>
<proteinExistence type="predicted"/>
<accession>K1TC13</accession>
<name>K1TC13_9ZZZZ</name>
<organism evidence="1">
    <name type="scientific">human gut metagenome</name>
    <dbReference type="NCBI Taxonomy" id="408170"/>
    <lineage>
        <taxon>unclassified sequences</taxon>
        <taxon>metagenomes</taxon>
        <taxon>organismal metagenomes</taxon>
    </lineage>
</organism>
<reference evidence="1" key="1">
    <citation type="journal article" date="2013" name="Environ. Microbiol.">
        <title>Microbiota from the distal guts of lean and obese adolescents exhibit partial functional redundancy besides clear differences in community structure.</title>
        <authorList>
            <person name="Ferrer M."/>
            <person name="Ruiz A."/>
            <person name="Lanza F."/>
            <person name="Haange S.B."/>
            <person name="Oberbach A."/>
            <person name="Till H."/>
            <person name="Bargiela R."/>
            <person name="Campoy C."/>
            <person name="Segura M.T."/>
            <person name="Richter M."/>
            <person name="von Bergen M."/>
            <person name="Seifert J."/>
            <person name="Suarez A."/>
        </authorList>
    </citation>
    <scope>NUCLEOTIDE SEQUENCE</scope>
</reference>
<dbReference type="EMBL" id="AJWZ01007482">
    <property type="protein sequence ID" value="EKC56781.1"/>
    <property type="molecule type" value="Genomic_DNA"/>
</dbReference>
<sequence>MTKAVSSLKISYKFDRPELFSSGGEITLPETVLLPFDEAKTGG</sequence>
<comment type="caution">
    <text evidence="1">The sequence shown here is derived from an EMBL/GenBank/DDBJ whole genome shotgun (WGS) entry which is preliminary data.</text>
</comment>
<protein>
    <submittedName>
        <fullName evidence="1">Uncharacterized protein</fullName>
    </submittedName>
</protein>
<dbReference type="AlphaFoldDB" id="K1TC13"/>